<dbReference type="AlphaFoldDB" id="A0A0J1BMG5"/>
<keyword evidence="2" id="KW-1185">Reference proteome</keyword>
<comment type="caution">
    <text evidence="1">The sequence shown here is derived from an EMBL/GenBank/DDBJ whole genome shotgun (WGS) entry which is preliminary data.</text>
</comment>
<proteinExistence type="predicted"/>
<protein>
    <submittedName>
        <fullName evidence="1">Uncharacterized protein</fullName>
    </submittedName>
</protein>
<accession>A0A0J1BMG5</accession>
<reference evidence="1" key="1">
    <citation type="submission" date="2015-05" db="EMBL/GenBank/DDBJ databases">
        <title>Permanent draft genome of Rhodopirellula islandicus K833.</title>
        <authorList>
            <person name="Kizina J."/>
            <person name="Richter M."/>
            <person name="Glockner F.O."/>
            <person name="Harder J."/>
        </authorList>
    </citation>
    <scope>NUCLEOTIDE SEQUENCE [LARGE SCALE GENOMIC DNA]</scope>
    <source>
        <strain evidence="1">K833</strain>
    </source>
</reference>
<dbReference type="Proteomes" id="UP000036367">
    <property type="component" value="Unassembled WGS sequence"/>
</dbReference>
<name>A0A0J1BMG5_RHOIS</name>
<gene>
    <name evidence="1" type="ORF">RISK_000293</name>
</gene>
<dbReference type="PATRIC" id="fig|595434.4.peg.278"/>
<dbReference type="EMBL" id="LECT01000004">
    <property type="protein sequence ID" value="KLU07672.1"/>
    <property type="molecule type" value="Genomic_DNA"/>
</dbReference>
<sequence length="41" mass="4694">MDIFLAGRIGWDYETEQTGMNPEAAVAMLTFGYLFPDRIPR</sequence>
<evidence type="ECO:0000313" key="1">
    <source>
        <dbReference type="EMBL" id="KLU07672.1"/>
    </source>
</evidence>
<evidence type="ECO:0000313" key="2">
    <source>
        <dbReference type="Proteomes" id="UP000036367"/>
    </source>
</evidence>
<organism evidence="1 2">
    <name type="scientific">Rhodopirellula islandica</name>
    <dbReference type="NCBI Taxonomy" id="595434"/>
    <lineage>
        <taxon>Bacteria</taxon>
        <taxon>Pseudomonadati</taxon>
        <taxon>Planctomycetota</taxon>
        <taxon>Planctomycetia</taxon>
        <taxon>Pirellulales</taxon>
        <taxon>Pirellulaceae</taxon>
        <taxon>Rhodopirellula</taxon>
    </lineage>
</organism>